<reference evidence="1" key="1">
    <citation type="submission" date="2022-01" db="EMBL/GenBank/DDBJ databases">
        <title>Complete genome of Methanomicrobium antiquum DSM 21220.</title>
        <authorList>
            <person name="Chen S.-C."/>
            <person name="You Y.-T."/>
            <person name="Zhou Y.-Z."/>
            <person name="Lai M.-C."/>
        </authorList>
    </citation>
    <scope>NUCLEOTIDE SEQUENCE</scope>
    <source>
        <strain evidence="1">DSM 21220</strain>
    </source>
</reference>
<keyword evidence="2" id="KW-1185">Reference proteome</keyword>
<gene>
    <name evidence="1" type="ORF">L1994_04335</name>
</gene>
<dbReference type="RefSeq" id="WP_278100463.1">
    <property type="nucleotide sequence ID" value="NZ_CP091092.1"/>
</dbReference>
<accession>A0AAF0FNP7</accession>
<sequence>MLESLLNNEKRVSCLYICGIYPRILPLLCRENPFYLRRAANPYQILTILSEVCQNMVIIEHDPSVFEDAEDVAKEIGKRCCEISKYSTVIYFWPYPDRIIRTHIEREAERITFIICERMKKKCLKSHILDSGQTTFERNW</sequence>
<name>A0AAF0FNP7_9EURY</name>
<protein>
    <submittedName>
        <fullName evidence="1">Uncharacterized protein</fullName>
    </submittedName>
</protein>
<dbReference type="AlphaFoldDB" id="A0AAF0FNP7"/>
<proteinExistence type="predicted"/>
<organism evidence="1 2">
    <name type="scientific">Methanomicrobium antiquum</name>
    <dbReference type="NCBI Taxonomy" id="487686"/>
    <lineage>
        <taxon>Archaea</taxon>
        <taxon>Methanobacteriati</taxon>
        <taxon>Methanobacteriota</taxon>
        <taxon>Stenosarchaea group</taxon>
        <taxon>Methanomicrobia</taxon>
        <taxon>Methanomicrobiales</taxon>
        <taxon>Methanomicrobiaceae</taxon>
        <taxon>Methanomicrobium</taxon>
    </lineage>
</organism>
<dbReference type="Proteomes" id="UP001218895">
    <property type="component" value="Chromosome"/>
</dbReference>
<evidence type="ECO:0000313" key="2">
    <source>
        <dbReference type="Proteomes" id="UP001218895"/>
    </source>
</evidence>
<dbReference type="EMBL" id="CP091092">
    <property type="protein sequence ID" value="WFN37623.1"/>
    <property type="molecule type" value="Genomic_DNA"/>
</dbReference>
<dbReference type="GeneID" id="79949599"/>
<evidence type="ECO:0000313" key="1">
    <source>
        <dbReference type="EMBL" id="WFN37623.1"/>
    </source>
</evidence>
<dbReference type="KEGG" id="manq:L1994_04335"/>